<gene>
    <name evidence="1" type="ORF">GO495_29820</name>
</gene>
<dbReference type="EMBL" id="WRXO01000013">
    <property type="protein sequence ID" value="MVT44827.1"/>
    <property type="molecule type" value="Genomic_DNA"/>
</dbReference>
<proteinExistence type="predicted"/>
<name>A0A6N8JHY6_9BACT</name>
<reference evidence="1 2" key="1">
    <citation type="submission" date="2019-12" db="EMBL/GenBank/DDBJ databases">
        <title>The draft genomic sequence of strain Chitinophaga oryziterrae JCM 16595.</title>
        <authorList>
            <person name="Zhang X."/>
        </authorList>
    </citation>
    <scope>NUCLEOTIDE SEQUENCE [LARGE SCALE GENOMIC DNA]</scope>
    <source>
        <strain evidence="1 2">JCM 16595</strain>
    </source>
</reference>
<protein>
    <submittedName>
        <fullName evidence="1">Uncharacterized protein</fullName>
    </submittedName>
</protein>
<evidence type="ECO:0000313" key="2">
    <source>
        <dbReference type="Proteomes" id="UP000468388"/>
    </source>
</evidence>
<accession>A0A6N8JHY6</accession>
<sequence length="321" mass="37032">MNDISIFELIKKSDSIQEFLVGVSASEYVYAIDSRFDPLSLEDRELIASKMNQLMQSVLKKECVLLLRGEKKTNLERKLISKLNSNDSLYDGLFLVGDKAKNYLEKVSFIPHAIKRITDVGRDVVEWIFEEYSNINDKVIDSEYFRNESNKMDFVSKLENNHELIDYYLFGLHTFNSDLLVNFVSTTTIPKVAIDYNNDLIIIAWLSNKHKHLSVNKNSLVEQCEKIMAFALPPLKDSFHPTENEYAIKGFLPAHYILGAIDVKANLIVFNPEALNLKADWIADGFDINQLSFDKFIKTTNYKRSLMLMNGQQFIEKENMI</sequence>
<dbReference type="RefSeq" id="WP_157303616.1">
    <property type="nucleotide sequence ID" value="NZ_BAAAZB010000005.1"/>
</dbReference>
<comment type="caution">
    <text evidence="1">The sequence shown here is derived from an EMBL/GenBank/DDBJ whole genome shotgun (WGS) entry which is preliminary data.</text>
</comment>
<dbReference type="AlphaFoldDB" id="A0A6N8JHY6"/>
<keyword evidence="2" id="KW-1185">Reference proteome</keyword>
<evidence type="ECO:0000313" key="1">
    <source>
        <dbReference type="EMBL" id="MVT44827.1"/>
    </source>
</evidence>
<dbReference type="OrthoDB" id="6868893at2"/>
<organism evidence="1 2">
    <name type="scientific">Chitinophaga oryziterrae</name>
    <dbReference type="NCBI Taxonomy" id="1031224"/>
    <lineage>
        <taxon>Bacteria</taxon>
        <taxon>Pseudomonadati</taxon>
        <taxon>Bacteroidota</taxon>
        <taxon>Chitinophagia</taxon>
        <taxon>Chitinophagales</taxon>
        <taxon>Chitinophagaceae</taxon>
        <taxon>Chitinophaga</taxon>
    </lineage>
</organism>
<dbReference type="Proteomes" id="UP000468388">
    <property type="component" value="Unassembled WGS sequence"/>
</dbReference>